<comment type="caution">
    <text evidence="1">The sequence shown here is derived from an EMBL/GenBank/DDBJ whole genome shotgun (WGS) entry which is preliminary data.</text>
</comment>
<reference evidence="1 2" key="1">
    <citation type="submission" date="2023-03" db="EMBL/GenBank/DDBJ databases">
        <title>WGS of Gossypium arboreum.</title>
        <authorList>
            <person name="Yu D."/>
        </authorList>
    </citation>
    <scope>NUCLEOTIDE SEQUENCE [LARGE SCALE GENOMIC DNA]</scope>
    <source>
        <tissue evidence="1">Leaf</tissue>
    </source>
</reference>
<gene>
    <name evidence="1" type="ORF">PVK06_002196</name>
</gene>
<evidence type="ECO:0000313" key="1">
    <source>
        <dbReference type="EMBL" id="KAK5845944.1"/>
    </source>
</evidence>
<sequence length="124" mass="13797">MGCGWQVGNWRSISVWNNAWLPGGLPCKIQSDRVSGIGKVVDLIDIDRAEWNIELLGDVFPDPVVRHIQRLQLYVIFSVSRWLSIFGGSVEMVPKETGVYSVRSGSKLLLRCFLGSDGVKYVAS</sequence>
<evidence type="ECO:0000313" key="2">
    <source>
        <dbReference type="Proteomes" id="UP001358586"/>
    </source>
</evidence>
<dbReference type="Proteomes" id="UP001358586">
    <property type="component" value="Chromosome 1"/>
</dbReference>
<dbReference type="EMBL" id="JARKNE010000001">
    <property type="protein sequence ID" value="KAK5845944.1"/>
    <property type="molecule type" value="Genomic_DNA"/>
</dbReference>
<accession>A0ABR0R451</accession>
<proteinExistence type="predicted"/>
<keyword evidence="2" id="KW-1185">Reference proteome</keyword>
<protein>
    <submittedName>
        <fullName evidence="1">Uncharacterized protein</fullName>
    </submittedName>
</protein>
<organism evidence="1 2">
    <name type="scientific">Gossypium arboreum</name>
    <name type="common">Tree cotton</name>
    <name type="synonym">Gossypium nanking</name>
    <dbReference type="NCBI Taxonomy" id="29729"/>
    <lineage>
        <taxon>Eukaryota</taxon>
        <taxon>Viridiplantae</taxon>
        <taxon>Streptophyta</taxon>
        <taxon>Embryophyta</taxon>
        <taxon>Tracheophyta</taxon>
        <taxon>Spermatophyta</taxon>
        <taxon>Magnoliopsida</taxon>
        <taxon>eudicotyledons</taxon>
        <taxon>Gunneridae</taxon>
        <taxon>Pentapetalae</taxon>
        <taxon>rosids</taxon>
        <taxon>malvids</taxon>
        <taxon>Malvales</taxon>
        <taxon>Malvaceae</taxon>
        <taxon>Malvoideae</taxon>
        <taxon>Gossypium</taxon>
    </lineage>
</organism>
<name>A0ABR0R451_GOSAR</name>